<accession>A0ABX0XUZ1</accession>
<keyword evidence="3" id="KW-1185">Reference proteome</keyword>
<dbReference type="SUPFAM" id="SSF52091">
    <property type="entry name" value="SpoIIaa-like"/>
    <property type="match status" value="1"/>
</dbReference>
<dbReference type="CDD" id="cd07043">
    <property type="entry name" value="STAS_anti-anti-sigma_factors"/>
    <property type="match status" value="1"/>
</dbReference>
<dbReference type="Proteomes" id="UP000722989">
    <property type="component" value="Unassembled WGS sequence"/>
</dbReference>
<dbReference type="InterPro" id="IPR002645">
    <property type="entry name" value="STAS_dom"/>
</dbReference>
<organism evidence="2 3">
    <name type="scientific">Planosporangium thailandense</name>
    <dbReference type="NCBI Taxonomy" id="765197"/>
    <lineage>
        <taxon>Bacteria</taxon>
        <taxon>Bacillati</taxon>
        <taxon>Actinomycetota</taxon>
        <taxon>Actinomycetes</taxon>
        <taxon>Micromonosporales</taxon>
        <taxon>Micromonosporaceae</taxon>
        <taxon>Planosporangium</taxon>
    </lineage>
</organism>
<sequence length="121" mass="12772">MSAGRQPTNPPRFVLRTSVIDDTTVAVAVAGEVNATTAGQFGAVLRGVLGKPGLTRIVLDFAALRFLDAHSVTVLQAAHRTAGRRGIVLAVTNCRGPVRRALETVDLYRHLAPGDDAMGLE</sequence>
<name>A0ABX0XUZ1_9ACTN</name>
<proteinExistence type="predicted"/>
<dbReference type="PROSITE" id="PS50801">
    <property type="entry name" value="STAS"/>
    <property type="match status" value="1"/>
</dbReference>
<dbReference type="Pfam" id="PF01740">
    <property type="entry name" value="STAS"/>
    <property type="match status" value="1"/>
</dbReference>
<feature type="domain" description="STAS" evidence="1">
    <location>
        <begin position="25"/>
        <end position="121"/>
    </location>
</feature>
<reference evidence="2 3" key="1">
    <citation type="submission" date="2020-03" db="EMBL/GenBank/DDBJ databases">
        <title>WGS of the type strain of Planosporangium spp.</title>
        <authorList>
            <person name="Thawai C."/>
        </authorList>
    </citation>
    <scope>NUCLEOTIDE SEQUENCE [LARGE SCALE GENOMIC DNA]</scope>
    <source>
        <strain evidence="2 3">TBRC 5610</strain>
    </source>
</reference>
<comment type="caution">
    <text evidence="2">The sequence shown here is derived from an EMBL/GenBank/DDBJ whole genome shotgun (WGS) entry which is preliminary data.</text>
</comment>
<protein>
    <submittedName>
        <fullName evidence="2">STAS domain-containing protein</fullName>
    </submittedName>
</protein>
<evidence type="ECO:0000259" key="1">
    <source>
        <dbReference type="PROSITE" id="PS50801"/>
    </source>
</evidence>
<evidence type="ECO:0000313" key="2">
    <source>
        <dbReference type="EMBL" id="NJC69147.1"/>
    </source>
</evidence>
<dbReference type="InterPro" id="IPR036513">
    <property type="entry name" value="STAS_dom_sf"/>
</dbReference>
<gene>
    <name evidence="2" type="ORF">HC031_05355</name>
</gene>
<dbReference type="RefSeq" id="WP_167923993.1">
    <property type="nucleotide sequence ID" value="NZ_JAATVY010000002.1"/>
</dbReference>
<dbReference type="Gene3D" id="3.30.750.24">
    <property type="entry name" value="STAS domain"/>
    <property type="match status" value="1"/>
</dbReference>
<dbReference type="EMBL" id="JAATVY010000002">
    <property type="protein sequence ID" value="NJC69147.1"/>
    <property type="molecule type" value="Genomic_DNA"/>
</dbReference>
<evidence type="ECO:0000313" key="3">
    <source>
        <dbReference type="Proteomes" id="UP000722989"/>
    </source>
</evidence>